<gene>
    <name evidence="2" type="ORF">SAMN05444158_1662</name>
</gene>
<dbReference type="Proteomes" id="UP000243904">
    <property type="component" value="Chromosome I"/>
</dbReference>
<accession>A0A1H1R8B2</accession>
<organism evidence="2 3">
    <name type="scientific">Bradyrhizobium canariense</name>
    <dbReference type="NCBI Taxonomy" id="255045"/>
    <lineage>
        <taxon>Bacteria</taxon>
        <taxon>Pseudomonadati</taxon>
        <taxon>Pseudomonadota</taxon>
        <taxon>Alphaproteobacteria</taxon>
        <taxon>Hyphomicrobiales</taxon>
        <taxon>Nitrobacteraceae</taxon>
        <taxon>Bradyrhizobium</taxon>
    </lineage>
</organism>
<protein>
    <submittedName>
        <fullName evidence="2">Uncharacterized protein</fullName>
    </submittedName>
</protein>
<keyword evidence="3" id="KW-1185">Reference proteome</keyword>
<evidence type="ECO:0000256" key="1">
    <source>
        <dbReference type="SAM" id="Phobius"/>
    </source>
</evidence>
<keyword evidence="1" id="KW-0472">Membrane</keyword>
<sequence>MTWTLWGLAIQTVAGVSDRLRRAEAGLVGGALSGAFLQTAAVIIVTGSGSQNPSTTTEIAVIHALTGAVAGAILMFAVGFLVHALRQRS</sequence>
<proteinExistence type="predicted"/>
<dbReference type="EMBL" id="LT629750">
    <property type="protein sequence ID" value="SDS31129.1"/>
    <property type="molecule type" value="Genomic_DNA"/>
</dbReference>
<feature type="transmembrane region" description="Helical" evidence="1">
    <location>
        <begin position="27"/>
        <end position="47"/>
    </location>
</feature>
<dbReference type="AlphaFoldDB" id="A0A1H1R8B2"/>
<evidence type="ECO:0000313" key="2">
    <source>
        <dbReference type="EMBL" id="SDS31129.1"/>
    </source>
</evidence>
<keyword evidence="1" id="KW-1133">Transmembrane helix</keyword>
<name>A0A1H1R8B2_9BRAD</name>
<dbReference type="RefSeq" id="WP_146686896.1">
    <property type="nucleotide sequence ID" value="NZ_LT629750.1"/>
</dbReference>
<keyword evidence="1" id="KW-0812">Transmembrane</keyword>
<feature type="transmembrane region" description="Helical" evidence="1">
    <location>
        <begin position="59"/>
        <end position="85"/>
    </location>
</feature>
<evidence type="ECO:0000313" key="3">
    <source>
        <dbReference type="Proteomes" id="UP000243904"/>
    </source>
</evidence>
<reference evidence="3" key="1">
    <citation type="submission" date="2016-10" db="EMBL/GenBank/DDBJ databases">
        <authorList>
            <person name="Varghese N."/>
            <person name="Submissions S."/>
        </authorList>
    </citation>
    <scope>NUCLEOTIDE SEQUENCE [LARGE SCALE GENOMIC DNA]</scope>
    <source>
        <strain evidence="3">GAS369</strain>
    </source>
</reference>